<organism evidence="1 2">
    <name type="scientific">Gigaspora rosea</name>
    <dbReference type="NCBI Taxonomy" id="44941"/>
    <lineage>
        <taxon>Eukaryota</taxon>
        <taxon>Fungi</taxon>
        <taxon>Fungi incertae sedis</taxon>
        <taxon>Mucoromycota</taxon>
        <taxon>Glomeromycotina</taxon>
        <taxon>Glomeromycetes</taxon>
        <taxon>Diversisporales</taxon>
        <taxon>Gigasporaceae</taxon>
        <taxon>Gigaspora</taxon>
    </lineage>
</organism>
<evidence type="ECO:0000313" key="2">
    <source>
        <dbReference type="Proteomes" id="UP000266673"/>
    </source>
</evidence>
<proteinExistence type="predicted"/>
<name>A0A397VBJ1_9GLOM</name>
<sequence>MEVLSIAYIFFSDSYYFAKSMKFLTKAKLHIRENRNSYSVLSRIYRENIGPKETSYTPRLYYFLFRMRHVDVSKTKDPIALHAAQLVSYMNTHLETILTYAKYFGKV</sequence>
<dbReference type="EMBL" id="QKWP01000524">
    <property type="protein sequence ID" value="RIB18677.1"/>
    <property type="molecule type" value="Genomic_DNA"/>
</dbReference>
<dbReference type="AlphaFoldDB" id="A0A397VBJ1"/>
<gene>
    <name evidence="1" type="ORF">C2G38_2309593</name>
</gene>
<evidence type="ECO:0000313" key="1">
    <source>
        <dbReference type="EMBL" id="RIB18677.1"/>
    </source>
</evidence>
<reference evidence="1 2" key="1">
    <citation type="submission" date="2018-06" db="EMBL/GenBank/DDBJ databases">
        <title>Comparative genomics reveals the genomic features of Rhizophagus irregularis, R. cerebriforme, R. diaphanum and Gigaspora rosea, and their symbiotic lifestyle signature.</title>
        <authorList>
            <person name="Morin E."/>
            <person name="San Clemente H."/>
            <person name="Chen E.C.H."/>
            <person name="De La Providencia I."/>
            <person name="Hainaut M."/>
            <person name="Kuo A."/>
            <person name="Kohler A."/>
            <person name="Murat C."/>
            <person name="Tang N."/>
            <person name="Roy S."/>
            <person name="Loubradou J."/>
            <person name="Henrissat B."/>
            <person name="Grigoriev I.V."/>
            <person name="Corradi N."/>
            <person name="Roux C."/>
            <person name="Martin F.M."/>
        </authorList>
    </citation>
    <scope>NUCLEOTIDE SEQUENCE [LARGE SCALE GENOMIC DNA]</scope>
    <source>
        <strain evidence="1 2">DAOM 194757</strain>
    </source>
</reference>
<comment type="caution">
    <text evidence="1">The sequence shown here is derived from an EMBL/GenBank/DDBJ whole genome shotgun (WGS) entry which is preliminary data.</text>
</comment>
<protein>
    <submittedName>
        <fullName evidence="1">Uncharacterized protein</fullName>
    </submittedName>
</protein>
<dbReference type="Proteomes" id="UP000266673">
    <property type="component" value="Unassembled WGS sequence"/>
</dbReference>
<keyword evidence="2" id="KW-1185">Reference proteome</keyword>
<accession>A0A397VBJ1</accession>